<keyword evidence="3 4" id="KW-0472">Membrane</keyword>
<dbReference type="PROSITE" id="PS51832">
    <property type="entry name" value="HD_GYP"/>
    <property type="match status" value="1"/>
</dbReference>
<feature type="transmembrane region" description="Helical" evidence="4">
    <location>
        <begin position="101"/>
        <end position="123"/>
    </location>
</feature>
<feature type="transmembrane region" description="Helical" evidence="4">
    <location>
        <begin position="192"/>
        <end position="214"/>
    </location>
</feature>
<feature type="transmembrane region" description="Helical" evidence="4">
    <location>
        <begin position="129"/>
        <end position="154"/>
    </location>
</feature>
<dbReference type="SUPFAM" id="SSF109604">
    <property type="entry name" value="HD-domain/PDEase-like"/>
    <property type="match status" value="1"/>
</dbReference>
<evidence type="ECO:0000313" key="8">
    <source>
        <dbReference type="EMBL" id="MDL4841044.1"/>
    </source>
</evidence>
<dbReference type="Proteomes" id="UP001235343">
    <property type="component" value="Unassembled WGS sequence"/>
</dbReference>
<evidence type="ECO:0000259" key="7">
    <source>
        <dbReference type="PROSITE" id="PS51832"/>
    </source>
</evidence>
<keyword evidence="4" id="KW-0812">Transmembrane</keyword>
<dbReference type="CDD" id="cd00077">
    <property type="entry name" value="HDc"/>
    <property type="match status" value="1"/>
</dbReference>
<dbReference type="InterPro" id="IPR037522">
    <property type="entry name" value="HD_GYP_dom"/>
</dbReference>
<dbReference type="PROSITE" id="PS50885">
    <property type="entry name" value="HAMP"/>
    <property type="match status" value="1"/>
</dbReference>
<gene>
    <name evidence="8" type="ORF">QQS35_11335</name>
</gene>
<dbReference type="Gene3D" id="6.10.340.10">
    <property type="match status" value="1"/>
</dbReference>
<feature type="transmembrane region" description="Helical" evidence="4">
    <location>
        <begin position="12"/>
        <end position="31"/>
    </location>
</feature>
<dbReference type="InterPro" id="IPR006674">
    <property type="entry name" value="HD_domain"/>
</dbReference>
<dbReference type="InterPro" id="IPR003607">
    <property type="entry name" value="HD/PDEase_dom"/>
</dbReference>
<dbReference type="PANTHER" id="PTHR43155:SF2">
    <property type="entry name" value="CYCLIC DI-GMP PHOSPHODIESTERASE PA4108"/>
    <property type="match status" value="1"/>
</dbReference>
<dbReference type="PANTHER" id="PTHR43155">
    <property type="entry name" value="CYCLIC DI-GMP PHOSPHODIESTERASE PA4108-RELATED"/>
    <property type="match status" value="1"/>
</dbReference>
<evidence type="ECO:0000256" key="1">
    <source>
        <dbReference type="ARBA" id="ARBA00004236"/>
    </source>
</evidence>
<dbReference type="SMART" id="SM00471">
    <property type="entry name" value="HDc"/>
    <property type="match status" value="1"/>
</dbReference>
<evidence type="ECO:0000256" key="2">
    <source>
        <dbReference type="ARBA" id="ARBA00022475"/>
    </source>
</evidence>
<dbReference type="PROSITE" id="PS51831">
    <property type="entry name" value="HD"/>
    <property type="match status" value="1"/>
</dbReference>
<evidence type="ECO:0000256" key="3">
    <source>
        <dbReference type="ARBA" id="ARBA00023136"/>
    </source>
</evidence>
<dbReference type="InterPro" id="IPR003660">
    <property type="entry name" value="HAMP_dom"/>
</dbReference>
<dbReference type="EMBL" id="JASTZU010000036">
    <property type="protein sequence ID" value="MDL4841044.1"/>
    <property type="molecule type" value="Genomic_DNA"/>
</dbReference>
<feature type="domain" description="HD" evidence="6">
    <location>
        <begin position="325"/>
        <end position="450"/>
    </location>
</feature>
<comment type="subcellular location">
    <subcellularLocation>
        <location evidence="1">Cell membrane</location>
    </subcellularLocation>
</comment>
<dbReference type="RefSeq" id="WP_285932236.1">
    <property type="nucleotide sequence ID" value="NZ_JASTZU010000036.1"/>
</dbReference>
<keyword evidence="9" id="KW-1185">Reference proteome</keyword>
<keyword evidence="2" id="KW-1003">Cell membrane</keyword>
<keyword evidence="4" id="KW-1133">Transmembrane helix</keyword>
<evidence type="ECO:0000259" key="5">
    <source>
        <dbReference type="PROSITE" id="PS50885"/>
    </source>
</evidence>
<protein>
    <submittedName>
        <fullName evidence="8">HD domain-containing protein</fullName>
    </submittedName>
</protein>
<dbReference type="Gene3D" id="1.10.3210.10">
    <property type="entry name" value="Hypothetical protein af1432"/>
    <property type="match status" value="1"/>
</dbReference>
<evidence type="ECO:0000313" key="9">
    <source>
        <dbReference type="Proteomes" id="UP001235343"/>
    </source>
</evidence>
<dbReference type="InterPro" id="IPR006675">
    <property type="entry name" value="HDIG_dom"/>
</dbReference>
<sequence>MIFKLFQQTLLRNYLFGSFVAVVIVGTTFITQTLHITQHDLDLLLIILFISLVTMVSCEWIVFQVHLQPIRQAFNDHANLNTLKNAYLRTLSFPILTFGRIMLPHFIGLAIPSSLLALLFIYLEKLSIPYSYIGFAWVGAFLIALIHGVIEFLLTTRAIKPLLEEIKKQTMTKYNIDLSLEDYVLLSIRKKFFFSILFIGIFPILLFSLATYIYLVQSYPEIINDYWQWSLTIILIVSAIAIYFSHLLTREVEVPMKQLQQGMQHVQTGKIEYLQGYYSDEFSSLIAGFNHMASSIQEKAKLNEELLESFYTVFAATLDARDPYTAGHSIRVAEFAVEIGEEIGLTIQELDLLRKSALLHDIGKIGVRDDVLLKDGKLTEEEFYQIKQHPSIGADILNRINPKNAMISLIPGVKYHHERYDGKGYPEGLSGESIPTFGRILAVADAYDAMTSDRPYRKGMDSNMALTIIEKGKGTQWDPHYAQLFIDIMNRKE</sequence>
<organism evidence="8 9">
    <name type="scientific">Aquibacillus rhizosphaerae</name>
    <dbReference type="NCBI Taxonomy" id="3051431"/>
    <lineage>
        <taxon>Bacteria</taxon>
        <taxon>Bacillati</taxon>
        <taxon>Bacillota</taxon>
        <taxon>Bacilli</taxon>
        <taxon>Bacillales</taxon>
        <taxon>Bacillaceae</taxon>
        <taxon>Aquibacillus</taxon>
    </lineage>
</organism>
<name>A0ABT7L5A8_9BACI</name>
<feature type="domain" description="HAMP" evidence="5">
    <location>
        <begin position="250"/>
        <end position="301"/>
    </location>
</feature>
<feature type="transmembrane region" description="Helical" evidence="4">
    <location>
        <begin position="226"/>
        <end position="248"/>
    </location>
</feature>
<accession>A0ABT7L5A8</accession>
<dbReference type="Pfam" id="PF13487">
    <property type="entry name" value="HD_5"/>
    <property type="match status" value="1"/>
</dbReference>
<dbReference type="CDD" id="cd06225">
    <property type="entry name" value="HAMP"/>
    <property type="match status" value="1"/>
</dbReference>
<evidence type="ECO:0000256" key="4">
    <source>
        <dbReference type="SAM" id="Phobius"/>
    </source>
</evidence>
<evidence type="ECO:0000259" key="6">
    <source>
        <dbReference type="PROSITE" id="PS51831"/>
    </source>
</evidence>
<proteinExistence type="predicted"/>
<reference evidence="8 9" key="1">
    <citation type="submission" date="2023-06" db="EMBL/GenBank/DDBJ databases">
        <title>Aquibacillus rhizosphaerae LR5S19.</title>
        <authorList>
            <person name="Sun J.-Q."/>
        </authorList>
    </citation>
    <scope>NUCLEOTIDE SEQUENCE [LARGE SCALE GENOMIC DNA]</scope>
    <source>
        <strain evidence="8 9">LR5S19</strain>
    </source>
</reference>
<comment type="caution">
    <text evidence="8">The sequence shown here is derived from an EMBL/GenBank/DDBJ whole genome shotgun (WGS) entry which is preliminary data.</text>
</comment>
<feature type="transmembrane region" description="Helical" evidence="4">
    <location>
        <begin position="43"/>
        <end position="63"/>
    </location>
</feature>
<feature type="domain" description="HD-GYP" evidence="7">
    <location>
        <begin position="303"/>
        <end position="493"/>
    </location>
</feature>
<dbReference type="NCBIfam" id="TIGR00277">
    <property type="entry name" value="HDIG"/>
    <property type="match status" value="1"/>
</dbReference>